<evidence type="ECO:0000256" key="1">
    <source>
        <dbReference type="ARBA" id="ARBA00004141"/>
    </source>
</evidence>
<comment type="similarity">
    <text evidence="2 6">Belongs to the 4-toluene sulfonate uptake permease (TSUP) (TC 2.A.102) family.</text>
</comment>
<evidence type="ECO:0000256" key="4">
    <source>
        <dbReference type="ARBA" id="ARBA00022989"/>
    </source>
</evidence>
<evidence type="ECO:0000313" key="8">
    <source>
        <dbReference type="Proteomes" id="UP000245474"/>
    </source>
</evidence>
<keyword evidence="6" id="KW-1003">Cell membrane</keyword>
<dbReference type="PANTHER" id="PTHR43483:SF3">
    <property type="entry name" value="MEMBRANE TRANSPORTER PROTEIN HI_0806-RELATED"/>
    <property type="match status" value="1"/>
</dbReference>
<dbReference type="InterPro" id="IPR002781">
    <property type="entry name" value="TM_pro_TauE-like"/>
</dbReference>
<comment type="caution">
    <text evidence="7">The sequence shown here is derived from an EMBL/GenBank/DDBJ whole genome shotgun (WGS) entry which is preliminary data.</text>
</comment>
<accession>A0A2U2N718</accession>
<feature type="transmembrane region" description="Helical" evidence="6">
    <location>
        <begin position="257"/>
        <end position="274"/>
    </location>
</feature>
<feature type="transmembrane region" description="Helical" evidence="6">
    <location>
        <begin position="57"/>
        <end position="79"/>
    </location>
</feature>
<dbReference type="RefSeq" id="WP_109676325.1">
    <property type="nucleotide sequence ID" value="NZ_CP086615.1"/>
</dbReference>
<proteinExistence type="inferred from homology"/>
<protein>
    <recommendedName>
        <fullName evidence="6">Probable membrane transporter protein</fullName>
    </recommendedName>
</protein>
<feature type="transmembrane region" description="Helical" evidence="6">
    <location>
        <begin position="117"/>
        <end position="136"/>
    </location>
</feature>
<name>A0A2U2N718_9GAMM</name>
<sequence>MELLAQYDPAWLAGLAGALVLTGVVAGVLAGLLGVGGGIVIVPVLYHLFTLLELDPAVRMHLAVGTSLATIIPTSIISARAHYRKGGLDPALLRSLGPAVLVGALIGGLAGSAVDGAVLSAVFAVVALLVAANMALRPEGSALAADLPRGVGRAAIGMVIGGLSAIMGIGGGTLSVPVLSAFNYPIRRAVGTASALGLIIAVPGSIGFIAAGIGEPLRPPASIGYVNLIGFALIVPLTMRMAPVGARLAHTINPRRLRFAFAIFLAATSARMFYDLLS</sequence>
<evidence type="ECO:0000256" key="3">
    <source>
        <dbReference type="ARBA" id="ARBA00022692"/>
    </source>
</evidence>
<keyword evidence="4 6" id="KW-1133">Transmembrane helix</keyword>
<evidence type="ECO:0000313" key="7">
    <source>
        <dbReference type="EMBL" id="PWG64882.1"/>
    </source>
</evidence>
<evidence type="ECO:0000256" key="6">
    <source>
        <dbReference type="RuleBase" id="RU363041"/>
    </source>
</evidence>
<organism evidence="7 8">
    <name type="scientific">Sediminicurvatus halobius</name>
    <dbReference type="NCBI Taxonomy" id="2182432"/>
    <lineage>
        <taxon>Bacteria</taxon>
        <taxon>Pseudomonadati</taxon>
        <taxon>Pseudomonadota</taxon>
        <taxon>Gammaproteobacteria</taxon>
        <taxon>Chromatiales</taxon>
        <taxon>Ectothiorhodospiraceae</taxon>
        <taxon>Sediminicurvatus</taxon>
    </lineage>
</organism>
<evidence type="ECO:0000256" key="2">
    <source>
        <dbReference type="ARBA" id="ARBA00009142"/>
    </source>
</evidence>
<keyword evidence="3 6" id="KW-0812">Transmembrane</keyword>
<feature type="transmembrane region" description="Helical" evidence="6">
    <location>
        <begin position="156"/>
        <end position="182"/>
    </location>
</feature>
<dbReference type="GO" id="GO:0005886">
    <property type="term" value="C:plasma membrane"/>
    <property type="evidence" value="ECO:0007669"/>
    <property type="project" value="UniProtKB-SubCell"/>
</dbReference>
<dbReference type="EMBL" id="QFFI01000004">
    <property type="protein sequence ID" value="PWG64882.1"/>
    <property type="molecule type" value="Genomic_DNA"/>
</dbReference>
<keyword evidence="5 6" id="KW-0472">Membrane</keyword>
<gene>
    <name evidence="7" type="ORF">DEM34_03545</name>
</gene>
<feature type="transmembrane region" description="Helical" evidence="6">
    <location>
        <begin position="91"/>
        <end position="110"/>
    </location>
</feature>
<keyword evidence="8" id="KW-1185">Reference proteome</keyword>
<dbReference type="Proteomes" id="UP000245474">
    <property type="component" value="Unassembled WGS sequence"/>
</dbReference>
<dbReference type="OrthoDB" id="457670at2"/>
<feature type="transmembrane region" description="Helical" evidence="6">
    <location>
        <begin position="12"/>
        <end position="45"/>
    </location>
</feature>
<comment type="subcellular location">
    <subcellularLocation>
        <location evidence="6">Cell membrane</location>
        <topology evidence="6">Multi-pass membrane protein</topology>
    </subcellularLocation>
    <subcellularLocation>
        <location evidence="1">Membrane</location>
        <topology evidence="1">Multi-pass membrane protein</topology>
    </subcellularLocation>
</comment>
<dbReference type="Pfam" id="PF01925">
    <property type="entry name" value="TauE"/>
    <property type="match status" value="1"/>
</dbReference>
<feature type="transmembrane region" description="Helical" evidence="6">
    <location>
        <begin position="189"/>
        <end position="213"/>
    </location>
</feature>
<dbReference type="AlphaFoldDB" id="A0A2U2N718"/>
<evidence type="ECO:0000256" key="5">
    <source>
        <dbReference type="ARBA" id="ARBA00023136"/>
    </source>
</evidence>
<reference evidence="7 8" key="1">
    <citation type="submission" date="2018-05" db="EMBL/GenBank/DDBJ databases">
        <title>Spiribacter halobius sp. nov., a moderately halophilic bacterium isolated from marine solar saltern.</title>
        <authorList>
            <person name="Zheng W.-S."/>
            <person name="Lu D.-C."/>
            <person name="Du Z.-J."/>
        </authorList>
    </citation>
    <scope>NUCLEOTIDE SEQUENCE [LARGE SCALE GENOMIC DNA]</scope>
    <source>
        <strain evidence="7 8">E85</strain>
    </source>
</reference>
<feature type="transmembrane region" description="Helical" evidence="6">
    <location>
        <begin position="225"/>
        <end position="245"/>
    </location>
</feature>
<dbReference type="PANTHER" id="PTHR43483">
    <property type="entry name" value="MEMBRANE TRANSPORTER PROTEIN HI_0806-RELATED"/>
    <property type="match status" value="1"/>
</dbReference>